<organism evidence="6 7">
    <name type="scientific">Trifolium pratense</name>
    <name type="common">Red clover</name>
    <dbReference type="NCBI Taxonomy" id="57577"/>
    <lineage>
        <taxon>Eukaryota</taxon>
        <taxon>Viridiplantae</taxon>
        <taxon>Streptophyta</taxon>
        <taxon>Embryophyta</taxon>
        <taxon>Tracheophyta</taxon>
        <taxon>Spermatophyta</taxon>
        <taxon>Magnoliopsida</taxon>
        <taxon>eudicotyledons</taxon>
        <taxon>Gunneridae</taxon>
        <taxon>Pentapetalae</taxon>
        <taxon>rosids</taxon>
        <taxon>fabids</taxon>
        <taxon>Fabales</taxon>
        <taxon>Fabaceae</taxon>
        <taxon>Papilionoideae</taxon>
        <taxon>50 kb inversion clade</taxon>
        <taxon>NPAAA clade</taxon>
        <taxon>Hologalegina</taxon>
        <taxon>IRL clade</taxon>
        <taxon>Trifolieae</taxon>
        <taxon>Trifolium</taxon>
    </lineage>
</organism>
<dbReference type="AlphaFoldDB" id="A0A2K3NPF9"/>
<dbReference type="EMBL" id="ASHM01000543">
    <property type="protein sequence ID" value="PNY04916.1"/>
    <property type="molecule type" value="Genomic_DNA"/>
</dbReference>
<evidence type="ECO:0000313" key="6">
    <source>
        <dbReference type="EMBL" id="PNY04916.1"/>
    </source>
</evidence>
<reference evidence="6 7" key="2">
    <citation type="journal article" date="2017" name="Front. Plant Sci.">
        <title>Gene Classification and Mining of Molecular Markers Useful in Red Clover (Trifolium pratense) Breeding.</title>
        <authorList>
            <person name="Istvanek J."/>
            <person name="Dluhosova J."/>
            <person name="Dluhos P."/>
            <person name="Patkova L."/>
            <person name="Nedelnik J."/>
            <person name="Repkova J."/>
        </authorList>
    </citation>
    <scope>NUCLEOTIDE SEQUENCE [LARGE SCALE GENOMIC DNA]</scope>
    <source>
        <strain evidence="7">cv. Tatra</strain>
        <tissue evidence="6">Young leaves</tissue>
    </source>
</reference>
<dbReference type="GO" id="GO:0003677">
    <property type="term" value="F:DNA binding"/>
    <property type="evidence" value="ECO:0007669"/>
    <property type="project" value="UniProtKB-KW"/>
</dbReference>
<gene>
    <name evidence="6" type="ORF">L195_g001348</name>
</gene>
<dbReference type="InterPro" id="IPR015300">
    <property type="entry name" value="DNA-bd_pseudobarrel_sf"/>
</dbReference>
<sequence>MEGPNDGNVEHVEEIGDGEVINEAKSSKNYPGVYCADSSDCHWWDYTVADNNNILEIPRENCFIFINRNQPKIMLIDHFNGDRYPCDIHFGATNMEDISIGNGWEEFLRTKEVKKGDVVYLLLYGDNPHNIHVFHVDRN</sequence>
<keyword evidence="2" id="KW-0805">Transcription regulation</keyword>
<dbReference type="Gene3D" id="2.40.330.10">
    <property type="entry name" value="DNA-binding pseudobarrel domain"/>
    <property type="match status" value="1"/>
</dbReference>
<comment type="subcellular location">
    <subcellularLocation>
        <location evidence="1">Nucleus</location>
    </subcellularLocation>
</comment>
<accession>A0A2K3NPF9</accession>
<evidence type="ECO:0000256" key="5">
    <source>
        <dbReference type="ARBA" id="ARBA00023242"/>
    </source>
</evidence>
<dbReference type="SUPFAM" id="SSF101936">
    <property type="entry name" value="DNA-binding pseudobarrel domain"/>
    <property type="match status" value="1"/>
</dbReference>
<comment type="caution">
    <text evidence="6">The sequence shown here is derived from an EMBL/GenBank/DDBJ whole genome shotgun (WGS) entry which is preliminary data.</text>
</comment>
<dbReference type="Gramene" id="Tp57577_TGAC_v2_mRNA36021">
    <property type="protein sequence ID" value="Tp57577_TGAC_v2_mRNA36021"/>
    <property type="gene ID" value="Tp57577_TGAC_v2_gene34833"/>
</dbReference>
<evidence type="ECO:0000256" key="3">
    <source>
        <dbReference type="ARBA" id="ARBA00023125"/>
    </source>
</evidence>
<evidence type="ECO:0008006" key="8">
    <source>
        <dbReference type="Google" id="ProtNLM"/>
    </source>
</evidence>
<keyword evidence="5" id="KW-0539">Nucleus</keyword>
<evidence type="ECO:0000256" key="4">
    <source>
        <dbReference type="ARBA" id="ARBA00023163"/>
    </source>
</evidence>
<dbReference type="Proteomes" id="UP000236291">
    <property type="component" value="Unassembled WGS sequence"/>
</dbReference>
<name>A0A2K3NPF9_TRIPR</name>
<reference evidence="6 7" key="1">
    <citation type="journal article" date="2014" name="Am. J. Bot.">
        <title>Genome assembly and annotation for red clover (Trifolium pratense; Fabaceae).</title>
        <authorList>
            <person name="Istvanek J."/>
            <person name="Jaros M."/>
            <person name="Krenek A."/>
            <person name="Repkova J."/>
        </authorList>
    </citation>
    <scope>NUCLEOTIDE SEQUENCE [LARGE SCALE GENOMIC DNA]</scope>
    <source>
        <strain evidence="7">cv. Tatra</strain>
        <tissue evidence="6">Young leaves</tissue>
    </source>
</reference>
<keyword evidence="4" id="KW-0804">Transcription</keyword>
<evidence type="ECO:0000256" key="1">
    <source>
        <dbReference type="ARBA" id="ARBA00004123"/>
    </source>
</evidence>
<evidence type="ECO:0000256" key="2">
    <source>
        <dbReference type="ARBA" id="ARBA00023015"/>
    </source>
</evidence>
<evidence type="ECO:0000313" key="7">
    <source>
        <dbReference type="Proteomes" id="UP000236291"/>
    </source>
</evidence>
<keyword evidence="3" id="KW-0238">DNA-binding</keyword>
<protein>
    <recommendedName>
        <fullName evidence="8">B3 domain-containing protein</fullName>
    </recommendedName>
</protein>
<dbReference type="GO" id="GO:0005634">
    <property type="term" value="C:nucleus"/>
    <property type="evidence" value="ECO:0007669"/>
    <property type="project" value="UniProtKB-SubCell"/>
</dbReference>
<proteinExistence type="predicted"/>